<proteinExistence type="inferred from homology"/>
<dbReference type="InterPro" id="IPR058374">
    <property type="entry name" value="DUF8061"/>
</dbReference>
<dbReference type="CDD" id="cd01335">
    <property type="entry name" value="Radical_SAM"/>
    <property type="match status" value="1"/>
</dbReference>
<evidence type="ECO:0000256" key="5">
    <source>
        <dbReference type="ARBA" id="ARBA00022723"/>
    </source>
</evidence>
<organism evidence="10 11">
    <name type="scientific">Methanocaldococcus bathoardescens</name>
    <dbReference type="NCBI Taxonomy" id="1301915"/>
    <lineage>
        <taxon>Archaea</taxon>
        <taxon>Methanobacteriati</taxon>
        <taxon>Methanobacteriota</taxon>
        <taxon>Methanomada group</taxon>
        <taxon>Methanococci</taxon>
        <taxon>Methanococcales</taxon>
        <taxon>Methanocaldococcaceae</taxon>
        <taxon>Methanocaldococcus</taxon>
    </lineage>
</organism>
<dbReference type="InterPro" id="IPR007197">
    <property type="entry name" value="rSAM"/>
</dbReference>
<dbReference type="Pfam" id="PF04055">
    <property type="entry name" value="Radical_SAM"/>
    <property type="match status" value="1"/>
</dbReference>
<keyword evidence="8" id="KW-0411">Iron-sulfur</keyword>
<dbReference type="GO" id="GO:0016491">
    <property type="term" value="F:oxidoreductase activity"/>
    <property type="evidence" value="ECO:0007669"/>
    <property type="project" value="UniProtKB-KW"/>
</dbReference>
<dbReference type="GO" id="GO:0051539">
    <property type="term" value="F:4 iron, 4 sulfur cluster binding"/>
    <property type="evidence" value="ECO:0007669"/>
    <property type="project" value="UniProtKB-KW"/>
</dbReference>
<feature type="domain" description="Radical SAM core" evidence="9">
    <location>
        <begin position="23"/>
        <end position="246"/>
    </location>
</feature>
<reference evidence="10 11" key="1">
    <citation type="journal article" date="2015" name="Int. J. Syst. Evol. Microbiol.">
        <title>M ethanocaldococcus bathoardescens sp. nov., a hyperthermophilic methanogen isolated from a volcanically active deep-sea hydrothermal vent.</title>
        <authorList>
            <person name="Stewart L.C."/>
            <person name="Jung J.H."/>
            <person name="Kim Y.T."/>
            <person name="Kwon S.W."/>
            <person name="Park C.S."/>
            <person name="Holden J.F."/>
        </authorList>
    </citation>
    <scope>NUCLEOTIDE SEQUENCE [LARGE SCALE GENOMIC DNA]</scope>
    <source>
        <strain evidence="10 11">JH146</strain>
    </source>
</reference>
<protein>
    <submittedName>
        <fullName evidence="10">Radical SAM domain protein</fullName>
    </submittedName>
</protein>
<evidence type="ECO:0000256" key="1">
    <source>
        <dbReference type="ARBA" id="ARBA00001966"/>
    </source>
</evidence>
<accession>A0A076LIM8</accession>
<dbReference type="SFLD" id="SFLDS00029">
    <property type="entry name" value="Radical_SAM"/>
    <property type="match status" value="1"/>
</dbReference>
<dbReference type="SFLD" id="SFLDG01108">
    <property type="entry name" value="Uncharacterised_Radical_SAM_Su"/>
    <property type="match status" value="1"/>
</dbReference>
<evidence type="ECO:0000313" key="11">
    <source>
        <dbReference type="Proteomes" id="UP000028781"/>
    </source>
</evidence>
<sequence length="377" mass="43819">MNVEEIEKYLEENFDKLPEGCKQCVKGEKLVLFITGICNNNCYYCPLSEKRKNKDVIYANERLITTVEEAIEEAKLCSSKGVGITGGNPLLKINRTVKFLKALKNEFDEFHAHLYTTPETINEENLKLLKEAGLDEIRLHPTKIFNYGYDEEYIKLLCEKLSLCNKYIEDVGVEIPAIPNMEDEILKLAEAIDGIAKFMNINELEFSEENYYELEKRGFTPKDDVSNAIAGSEETALKVIKEFKGDLFINYCPSVLKDAIQMRNRLINRAKNVAKPYEVITEDGLLLRGIMIFDNEDDLKEMAEILEENEIEFEIIDKNIYLNPFILEDIIEEMKRQRFPITFSAYISELYPTTDALEVERIPLITKKLKFRRRRKR</sequence>
<keyword evidence="4" id="KW-0949">S-adenosyl-L-methionine</keyword>
<dbReference type="Pfam" id="PF26257">
    <property type="entry name" value="DUF8061"/>
    <property type="match status" value="1"/>
</dbReference>
<dbReference type="SUPFAM" id="SSF102114">
    <property type="entry name" value="Radical SAM enzymes"/>
    <property type="match status" value="1"/>
</dbReference>
<dbReference type="GeneID" id="24892159"/>
<dbReference type="STRING" id="1301915.JH146_1526"/>
<dbReference type="PROSITE" id="PS51918">
    <property type="entry name" value="RADICAL_SAM"/>
    <property type="match status" value="1"/>
</dbReference>
<evidence type="ECO:0000256" key="8">
    <source>
        <dbReference type="ARBA" id="ARBA00023014"/>
    </source>
</evidence>
<dbReference type="PANTHER" id="PTHR43288:SF1">
    <property type="entry name" value="GLYCYL-RADICAL ENZYME ACTIVATING ENZYME MJ0021-RELATED"/>
    <property type="match status" value="1"/>
</dbReference>
<evidence type="ECO:0000256" key="3">
    <source>
        <dbReference type="ARBA" id="ARBA00022485"/>
    </source>
</evidence>
<evidence type="ECO:0000256" key="6">
    <source>
        <dbReference type="ARBA" id="ARBA00023002"/>
    </source>
</evidence>
<keyword evidence="11" id="KW-1185">Reference proteome</keyword>
<evidence type="ECO:0000256" key="4">
    <source>
        <dbReference type="ARBA" id="ARBA00022691"/>
    </source>
</evidence>
<dbReference type="AlphaFoldDB" id="A0A076LIM8"/>
<keyword evidence="7" id="KW-0408">Iron</keyword>
<name>A0A076LIM8_9EURY</name>
<keyword evidence="5" id="KW-0479">Metal-binding</keyword>
<evidence type="ECO:0000256" key="2">
    <source>
        <dbReference type="ARBA" id="ARBA00009777"/>
    </source>
</evidence>
<dbReference type="HOGENOM" id="CLU_053467_0_0_2"/>
<dbReference type="PROSITE" id="PS01087">
    <property type="entry name" value="RADICAL_ACTIVATING"/>
    <property type="match status" value="1"/>
</dbReference>
<keyword evidence="3" id="KW-0004">4Fe-4S</keyword>
<dbReference type="Proteomes" id="UP000028781">
    <property type="component" value="Chromosome"/>
</dbReference>
<keyword evidence="6" id="KW-0560">Oxidoreductase</keyword>
<dbReference type="Gene3D" id="3.20.20.70">
    <property type="entry name" value="Aldolase class I"/>
    <property type="match status" value="1"/>
</dbReference>
<dbReference type="RefSeq" id="WP_048202448.1">
    <property type="nucleotide sequence ID" value="NZ_CP009149.1"/>
</dbReference>
<dbReference type="InterPro" id="IPR013785">
    <property type="entry name" value="Aldolase_TIM"/>
</dbReference>
<dbReference type="EMBL" id="CP009149">
    <property type="protein sequence ID" value="AIJ06368.1"/>
    <property type="molecule type" value="Genomic_DNA"/>
</dbReference>
<dbReference type="GO" id="GO:0046872">
    <property type="term" value="F:metal ion binding"/>
    <property type="evidence" value="ECO:0007669"/>
    <property type="project" value="UniProtKB-KW"/>
</dbReference>
<comment type="similarity">
    <text evidence="2">Belongs to the organic radical-activating enzymes family.</text>
</comment>
<evidence type="ECO:0000259" key="9">
    <source>
        <dbReference type="PROSITE" id="PS51918"/>
    </source>
</evidence>
<dbReference type="InterPro" id="IPR058240">
    <property type="entry name" value="rSAM_sf"/>
</dbReference>
<gene>
    <name evidence="10" type="ORF">JH146_1526</name>
</gene>
<comment type="cofactor">
    <cofactor evidence="1">
        <name>[4Fe-4S] cluster</name>
        <dbReference type="ChEBI" id="CHEBI:49883"/>
    </cofactor>
</comment>
<dbReference type="OrthoDB" id="372128at2157"/>
<evidence type="ECO:0000313" key="10">
    <source>
        <dbReference type="EMBL" id="AIJ06368.1"/>
    </source>
</evidence>
<dbReference type="InterPro" id="IPR001989">
    <property type="entry name" value="Radical_activat_CS"/>
</dbReference>
<evidence type="ECO:0000256" key="7">
    <source>
        <dbReference type="ARBA" id="ARBA00023004"/>
    </source>
</evidence>
<dbReference type="InterPro" id="IPR040087">
    <property type="entry name" value="MJ0021-like"/>
</dbReference>
<dbReference type="PANTHER" id="PTHR43288">
    <property type="entry name" value="BIOTIN SYNTHASE-RELATED PROTEIN, RADICAL SAM SUPERFAMILY"/>
    <property type="match status" value="1"/>
</dbReference>
<dbReference type="KEGG" id="mjh:JH146_1526"/>